<sequence>MIWSCSKLDRGLLRAIWYEEECDLEKRGSLDREAFARGMWRIDEELRRAAKRPKDPRQLPSYLR</sequence>
<evidence type="ECO:0008006" key="3">
    <source>
        <dbReference type="Google" id="ProtNLM"/>
    </source>
</evidence>
<dbReference type="InParanoid" id="A0A067MT88"/>
<dbReference type="EMBL" id="KL198022">
    <property type="protein sequence ID" value="KDQ17910.1"/>
    <property type="molecule type" value="Genomic_DNA"/>
</dbReference>
<organism evidence="1 2">
    <name type="scientific">Botryobasidium botryosum (strain FD-172 SS1)</name>
    <dbReference type="NCBI Taxonomy" id="930990"/>
    <lineage>
        <taxon>Eukaryota</taxon>
        <taxon>Fungi</taxon>
        <taxon>Dikarya</taxon>
        <taxon>Basidiomycota</taxon>
        <taxon>Agaricomycotina</taxon>
        <taxon>Agaricomycetes</taxon>
        <taxon>Cantharellales</taxon>
        <taxon>Botryobasidiaceae</taxon>
        <taxon>Botryobasidium</taxon>
    </lineage>
</organism>
<keyword evidence="2" id="KW-1185">Reference proteome</keyword>
<dbReference type="Proteomes" id="UP000027195">
    <property type="component" value="Unassembled WGS sequence"/>
</dbReference>
<proteinExistence type="predicted"/>
<dbReference type="AlphaFoldDB" id="A0A067MT88"/>
<dbReference type="HOGENOM" id="CLU_207399_0_0_1"/>
<gene>
    <name evidence="1" type="ORF">BOTBODRAFT_104822</name>
</gene>
<dbReference type="Gene3D" id="1.10.238.10">
    <property type="entry name" value="EF-hand"/>
    <property type="match status" value="1"/>
</dbReference>
<reference evidence="2" key="1">
    <citation type="journal article" date="2014" name="Proc. Natl. Acad. Sci. U.S.A.">
        <title>Extensive sampling of basidiomycete genomes demonstrates inadequacy of the white-rot/brown-rot paradigm for wood decay fungi.</title>
        <authorList>
            <person name="Riley R."/>
            <person name="Salamov A.A."/>
            <person name="Brown D.W."/>
            <person name="Nagy L.G."/>
            <person name="Floudas D."/>
            <person name="Held B.W."/>
            <person name="Levasseur A."/>
            <person name="Lombard V."/>
            <person name="Morin E."/>
            <person name="Otillar R."/>
            <person name="Lindquist E.A."/>
            <person name="Sun H."/>
            <person name="LaButti K.M."/>
            <person name="Schmutz J."/>
            <person name="Jabbour D."/>
            <person name="Luo H."/>
            <person name="Baker S.E."/>
            <person name="Pisabarro A.G."/>
            <person name="Walton J.D."/>
            <person name="Blanchette R.A."/>
            <person name="Henrissat B."/>
            <person name="Martin F."/>
            <person name="Cullen D."/>
            <person name="Hibbett D.S."/>
            <person name="Grigoriev I.V."/>
        </authorList>
    </citation>
    <scope>NUCLEOTIDE SEQUENCE [LARGE SCALE GENOMIC DNA]</scope>
    <source>
        <strain evidence="2">FD-172 SS1</strain>
    </source>
</reference>
<evidence type="ECO:0000313" key="1">
    <source>
        <dbReference type="EMBL" id="KDQ17910.1"/>
    </source>
</evidence>
<evidence type="ECO:0000313" key="2">
    <source>
        <dbReference type="Proteomes" id="UP000027195"/>
    </source>
</evidence>
<protein>
    <recommendedName>
        <fullName evidence="3">EH domain-containing protein</fullName>
    </recommendedName>
</protein>
<name>A0A067MT88_BOTB1</name>
<accession>A0A067MT88</accession>
<dbReference type="OrthoDB" id="10045710at2759"/>
<dbReference type="STRING" id="930990.A0A067MT88"/>